<feature type="transmembrane region" description="Helical" evidence="2">
    <location>
        <begin position="21"/>
        <end position="44"/>
    </location>
</feature>
<reference evidence="3" key="1">
    <citation type="submission" date="2024-03" db="EMBL/GenBank/DDBJ databases">
        <title>WGS assembly of Saponaria officinalis var. Norfolk2.</title>
        <authorList>
            <person name="Jenkins J."/>
            <person name="Shu S."/>
            <person name="Grimwood J."/>
            <person name="Barry K."/>
            <person name="Goodstein D."/>
            <person name="Schmutz J."/>
            <person name="Leebens-Mack J."/>
            <person name="Osbourn A."/>
        </authorList>
    </citation>
    <scope>NUCLEOTIDE SEQUENCE [LARGE SCALE GENOMIC DNA]</scope>
    <source>
        <strain evidence="3">JIC</strain>
    </source>
</reference>
<feature type="compositionally biased region" description="Basic and acidic residues" evidence="1">
    <location>
        <begin position="305"/>
        <end position="320"/>
    </location>
</feature>
<sequence>MTQFCFSSTKNNKNEKKINSSNTSILCSYIFSHTLYIFYLIFFFPYIFKLIFFLSPLFFTTFLLFLSLVTTLIPLNSFINSKDGFFHTTYTNIIEHFRPSFDNVENDENSLVIGGFEVYKVVFDVPEIVISESNPIEEKNFGENPDEKKCELLEEKTVYECEILISEPKTEDAKPEKMEDNRERNEDEIVKRSESKINEVRKTPKLGSLKVKNDEKFFDAFPQTVGVQQNFGSFGSMRKEKEWRRTLACKLFEERHNWSKNNISINNINNINGEECMDLLWETSEIETTKKEKSKKEEKHKKERKKESNNNKNNKIEELMKNESEEYEEYESGKICCLQALKLSAGKMNLSVGSPNLAKFSKVFKGIGWLQTHVKKKSKKRV</sequence>
<keyword evidence="2" id="KW-0812">Transmembrane</keyword>
<dbReference type="PANTHER" id="PTHR36760:SF1">
    <property type="entry name" value="ACIDIC LEUCINE-RICH NUCLEAR PHOSPHOPROTEIN 32 FAMILY B PROTEIN"/>
    <property type="match status" value="1"/>
</dbReference>
<name>A0AAW1N7K8_SAPOF</name>
<dbReference type="Proteomes" id="UP001443914">
    <property type="component" value="Unassembled WGS sequence"/>
</dbReference>
<protein>
    <submittedName>
        <fullName evidence="3">Uncharacterized protein</fullName>
    </submittedName>
</protein>
<evidence type="ECO:0000256" key="2">
    <source>
        <dbReference type="SAM" id="Phobius"/>
    </source>
</evidence>
<keyword evidence="4" id="KW-1185">Reference proteome</keyword>
<dbReference type="AlphaFoldDB" id="A0AAW1N7K8"/>
<feature type="region of interest" description="Disordered" evidence="1">
    <location>
        <begin position="291"/>
        <end position="320"/>
    </location>
</feature>
<accession>A0AAW1N7K8</accession>
<comment type="caution">
    <text evidence="3">The sequence shown here is derived from an EMBL/GenBank/DDBJ whole genome shotgun (WGS) entry which is preliminary data.</text>
</comment>
<evidence type="ECO:0000313" key="3">
    <source>
        <dbReference type="EMBL" id="KAK9757200.1"/>
    </source>
</evidence>
<proteinExistence type="predicted"/>
<keyword evidence="2" id="KW-1133">Transmembrane helix</keyword>
<evidence type="ECO:0000256" key="1">
    <source>
        <dbReference type="SAM" id="MobiDB-lite"/>
    </source>
</evidence>
<feature type="transmembrane region" description="Helical" evidence="2">
    <location>
        <begin position="50"/>
        <end position="73"/>
    </location>
</feature>
<evidence type="ECO:0000313" key="4">
    <source>
        <dbReference type="Proteomes" id="UP001443914"/>
    </source>
</evidence>
<organism evidence="3 4">
    <name type="scientific">Saponaria officinalis</name>
    <name type="common">Common soapwort</name>
    <name type="synonym">Lychnis saponaria</name>
    <dbReference type="NCBI Taxonomy" id="3572"/>
    <lineage>
        <taxon>Eukaryota</taxon>
        <taxon>Viridiplantae</taxon>
        <taxon>Streptophyta</taxon>
        <taxon>Embryophyta</taxon>
        <taxon>Tracheophyta</taxon>
        <taxon>Spermatophyta</taxon>
        <taxon>Magnoliopsida</taxon>
        <taxon>eudicotyledons</taxon>
        <taxon>Gunneridae</taxon>
        <taxon>Pentapetalae</taxon>
        <taxon>Caryophyllales</taxon>
        <taxon>Caryophyllaceae</taxon>
        <taxon>Caryophylleae</taxon>
        <taxon>Saponaria</taxon>
    </lineage>
</organism>
<keyword evidence="2" id="KW-0472">Membrane</keyword>
<gene>
    <name evidence="3" type="ORF">RND81_01G147600</name>
</gene>
<dbReference type="PANTHER" id="PTHR36760">
    <property type="entry name" value="ACIDIC LEUCINE-RICH NUCLEAR PHOSPHOPROTEIN 32 FAMILY B PROTEIN"/>
    <property type="match status" value="1"/>
</dbReference>
<dbReference type="EMBL" id="JBDFQZ010000001">
    <property type="protein sequence ID" value="KAK9757200.1"/>
    <property type="molecule type" value="Genomic_DNA"/>
</dbReference>
<feature type="region of interest" description="Disordered" evidence="1">
    <location>
        <begin position="170"/>
        <end position="190"/>
    </location>
</feature>